<evidence type="ECO:0000313" key="1">
    <source>
        <dbReference type="EMBL" id="TFK60624.1"/>
    </source>
</evidence>
<reference evidence="1 2" key="1">
    <citation type="journal article" date="2019" name="Nat. Ecol. Evol.">
        <title>Megaphylogeny resolves global patterns of mushroom evolution.</title>
        <authorList>
            <person name="Varga T."/>
            <person name="Krizsan K."/>
            <person name="Foldi C."/>
            <person name="Dima B."/>
            <person name="Sanchez-Garcia M."/>
            <person name="Sanchez-Ramirez S."/>
            <person name="Szollosi G.J."/>
            <person name="Szarkandi J.G."/>
            <person name="Papp V."/>
            <person name="Albert L."/>
            <person name="Andreopoulos W."/>
            <person name="Angelini C."/>
            <person name="Antonin V."/>
            <person name="Barry K.W."/>
            <person name="Bougher N.L."/>
            <person name="Buchanan P."/>
            <person name="Buyck B."/>
            <person name="Bense V."/>
            <person name="Catcheside P."/>
            <person name="Chovatia M."/>
            <person name="Cooper J."/>
            <person name="Damon W."/>
            <person name="Desjardin D."/>
            <person name="Finy P."/>
            <person name="Geml J."/>
            <person name="Haridas S."/>
            <person name="Hughes K."/>
            <person name="Justo A."/>
            <person name="Karasinski D."/>
            <person name="Kautmanova I."/>
            <person name="Kiss B."/>
            <person name="Kocsube S."/>
            <person name="Kotiranta H."/>
            <person name="LaButti K.M."/>
            <person name="Lechner B.E."/>
            <person name="Liimatainen K."/>
            <person name="Lipzen A."/>
            <person name="Lukacs Z."/>
            <person name="Mihaltcheva S."/>
            <person name="Morgado L.N."/>
            <person name="Niskanen T."/>
            <person name="Noordeloos M.E."/>
            <person name="Ohm R.A."/>
            <person name="Ortiz-Santana B."/>
            <person name="Ovrebo C."/>
            <person name="Racz N."/>
            <person name="Riley R."/>
            <person name="Savchenko A."/>
            <person name="Shiryaev A."/>
            <person name="Soop K."/>
            <person name="Spirin V."/>
            <person name="Szebenyi C."/>
            <person name="Tomsovsky M."/>
            <person name="Tulloss R.E."/>
            <person name="Uehling J."/>
            <person name="Grigoriev I.V."/>
            <person name="Vagvolgyi C."/>
            <person name="Papp T."/>
            <person name="Martin F.M."/>
            <person name="Miettinen O."/>
            <person name="Hibbett D.S."/>
            <person name="Nagy L.G."/>
        </authorList>
    </citation>
    <scope>NUCLEOTIDE SEQUENCE [LARGE SCALE GENOMIC DNA]</scope>
    <source>
        <strain evidence="1 2">NL-1719</strain>
    </source>
</reference>
<evidence type="ECO:0000313" key="2">
    <source>
        <dbReference type="Proteomes" id="UP000308600"/>
    </source>
</evidence>
<gene>
    <name evidence="1" type="ORF">BDN72DRAFT_506800</name>
</gene>
<dbReference type="Proteomes" id="UP000308600">
    <property type="component" value="Unassembled WGS sequence"/>
</dbReference>
<organism evidence="1 2">
    <name type="scientific">Pluteus cervinus</name>
    <dbReference type="NCBI Taxonomy" id="181527"/>
    <lineage>
        <taxon>Eukaryota</taxon>
        <taxon>Fungi</taxon>
        <taxon>Dikarya</taxon>
        <taxon>Basidiomycota</taxon>
        <taxon>Agaricomycotina</taxon>
        <taxon>Agaricomycetes</taxon>
        <taxon>Agaricomycetidae</taxon>
        <taxon>Agaricales</taxon>
        <taxon>Pluteineae</taxon>
        <taxon>Pluteaceae</taxon>
        <taxon>Pluteus</taxon>
    </lineage>
</organism>
<accession>A0ACD3A4P3</accession>
<proteinExistence type="predicted"/>
<protein>
    <submittedName>
        <fullName evidence="1">Uncharacterized protein</fullName>
    </submittedName>
</protein>
<name>A0ACD3A4P3_9AGAR</name>
<dbReference type="EMBL" id="ML208751">
    <property type="protein sequence ID" value="TFK60624.1"/>
    <property type="molecule type" value="Genomic_DNA"/>
</dbReference>
<sequence>MTSYMLPAESSLLGGTTEAANQTGGLATVGYFTEGPLQEGPWDLDNEEFVNFQGPWSQADFDFDFGGILTPPATQSLQPQVTDSRDDYVDFMNGDHTSFDHACSGGDTPLSIYNPSPETEGYSNMPVTPDVLLAGSSSSREMTNGADQTGGVVQAMPLVGQPTQEPLQLEDEGETIRPEHNNPTPVIGSSVGSYQTQWRMSPVLTRMANTAPIPRAIRPRSEKNLATSHCLADQGHDVPTASTSKVRGKRSRDQCEEEEAEKENDERALTARPTKSRKTATVKQTKVKPLASTMKGMDPKKREKLQSKVYHVKDLYSDFNKESDKIAASLRPTNEDVVCAFPECGGAMIKVKDIRTHLREVHSPKDYACSLCPKKANFQDESRLATHMYRKHFTVNYSCKLCCEGTTRDDTMSRHLLVRCKGLWGEPVVDKVVNGGKK</sequence>
<keyword evidence="2" id="KW-1185">Reference proteome</keyword>